<proteinExistence type="predicted"/>
<dbReference type="RefSeq" id="WP_331256820.1">
    <property type="nucleotide sequence ID" value="NZ_CP133271.1"/>
</dbReference>
<name>A0ABZ2C615_9PROT</name>
<dbReference type="PROSITE" id="PS51257">
    <property type="entry name" value="PROKAR_LIPOPROTEIN"/>
    <property type="match status" value="1"/>
</dbReference>
<keyword evidence="1" id="KW-0614">Plasmid</keyword>
<dbReference type="EMBL" id="CP133271">
    <property type="protein sequence ID" value="WVX67763.1"/>
    <property type="molecule type" value="Genomic_DNA"/>
</dbReference>
<evidence type="ECO:0000313" key="1">
    <source>
        <dbReference type="EMBL" id="WVX67763.1"/>
    </source>
</evidence>
<organism evidence="1 2">
    <name type="scientific">Candidatus Bealeia paramacronuclearis</name>
    <dbReference type="NCBI Taxonomy" id="1921001"/>
    <lineage>
        <taxon>Bacteria</taxon>
        <taxon>Pseudomonadati</taxon>
        <taxon>Pseudomonadota</taxon>
        <taxon>Alphaproteobacteria</taxon>
        <taxon>Holosporales</taxon>
        <taxon>Holosporaceae</taxon>
        <taxon>Candidatus Bealeia</taxon>
    </lineage>
</organism>
<protein>
    <submittedName>
        <fullName evidence="1">Uncharacterized protein</fullName>
    </submittedName>
</protein>
<keyword evidence="2" id="KW-1185">Reference proteome</keyword>
<accession>A0ABZ2C615</accession>
<reference evidence="1 2" key="1">
    <citation type="journal article" date="2024" name="Environ. Microbiol.">
        <title>Novel evolutionary insights on the interactions of the Holosporales (Alphaproteobacteria) with eukaryotic hosts from comparative genomics.</title>
        <authorList>
            <person name="Giovannini M."/>
            <person name="Petroni G."/>
            <person name="Castelli M."/>
        </authorList>
    </citation>
    <scope>NUCLEOTIDE SEQUENCE [LARGE SCALE GENOMIC DNA]</scope>
    <source>
        <strain evidence="1 2">US_Bl 15I1</strain>
    </source>
</reference>
<dbReference type="Proteomes" id="UP001330434">
    <property type="component" value="Plasmid pBealeia1"/>
</dbReference>
<geneLocation type="plasmid" evidence="1 2">
    <name>pBealeia1</name>
</geneLocation>
<sequence length="100" mass="10918">MKLSPKHIAALGLVAAALAGCAHQPECVQIISHEEHQTLKGTEHHKVTKVICPCHKEYIQPVESKTVILETPTNAIAGEKSVVTSRDVLEVEDHTKGRHN</sequence>
<gene>
    <name evidence="1" type="ORF">Bealeia1_01982</name>
</gene>
<evidence type="ECO:0000313" key="2">
    <source>
        <dbReference type="Proteomes" id="UP001330434"/>
    </source>
</evidence>